<evidence type="ECO:0008006" key="4">
    <source>
        <dbReference type="Google" id="ProtNLM"/>
    </source>
</evidence>
<feature type="compositionally biased region" description="Basic and acidic residues" evidence="1">
    <location>
        <begin position="63"/>
        <end position="74"/>
    </location>
</feature>
<dbReference type="OrthoDB" id="5125216at2"/>
<protein>
    <recommendedName>
        <fullName evidence="4">YtxH domain-containing protein</fullName>
    </recommendedName>
</protein>
<sequence>MMKAILLGAAVGYVLGAKAGRERYDQIVRVWHRLTESPTVRKAAGTAKEKAFEAAHIAKEKSTEAAHFAKEKSPWRNGQPVT</sequence>
<organism evidence="2 3">
    <name type="scientific">Lentzea guizhouensis</name>
    <dbReference type="NCBI Taxonomy" id="1586287"/>
    <lineage>
        <taxon>Bacteria</taxon>
        <taxon>Bacillati</taxon>
        <taxon>Actinomycetota</taxon>
        <taxon>Actinomycetes</taxon>
        <taxon>Pseudonocardiales</taxon>
        <taxon>Pseudonocardiaceae</taxon>
        <taxon>Lentzea</taxon>
    </lineage>
</organism>
<dbReference type="AlphaFoldDB" id="A0A1B2HC80"/>
<dbReference type="Proteomes" id="UP000093053">
    <property type="component" value="Chromosome"/>
</dbReference>
<feature type="region of interest" description="Disordered" evidence="1">
    <location>
        <begin position="63"/>
        <end position="82"/>
    </location>
</feature>
<name>A0A1B2HC80_9PSEU</name>
<keyword evidence="3" id="KW-1185">Reference proteome</keyword>
<reference evidence="2 3" key="1">
    <citation type="submission" date="2016-07" db="EMBL/GenBank/DDBJ databases">
        <title>Complete genome sequence of the Lentzea guizhouensis DHS C013.</title>
        <authorList>
            <person name="Cao C."/>
        </authorList>
    </citation>
    <scope>NUCLEOTIDE SEQUENCE [LARGE SCALE GENOMIC DNA]</scope>
    <source>
        <strain evidence="2 3">DHS C013</strain>
    </source>
</reference>
<evidence type="ECO:0000313" key="2">
    <source>
        <dbReference type="EMBL" id="ANZ35330.1"/>
    </source>
</evidence>
<evidence type="ECO:0000256" key="1">
    <source>
        <dbReference type="SAM" id="MobiDB-lite"/>
    </source>
</evidence>
<dbReference type="RefSeq" id="WP_065913746.1">
    <property type="nucleotide sequence ID" value="NZ_CP016793.1"/>
</dbReference>
<accession>A0A1B2HC80</accession>
<dbReference type="STRING" id="1586287.BBK82_03750"/>
<proteinExistence type="predicted"/>
<dbReference type="EMBL" id="CP016793">
    <property type="protein sequence ID" value="ANZ35330.1"/>
    <property type="molecule type" value="Genomic_DNA"/>
</dbReference>
<dbReference type="KEGG" id="led:BBK82_03750"/>
<gene>
    <name evidence="2" type="ORF">BBK82_03750</name>
</gene>
<evidence type="ECO:0000313" key="3">
    <source>
        <dbReference type="Proteomes" id="UP000093053"/>
    </source>
</evidence>